<evidence type="ECO:0000313" key="7">
    <source>
        <dbReference type="Proteomes" id="UP000515145"/>
    </source>
</evidence>
<keyword evidence="5" id="KW-0812">Transmembrane</keyword>
<evidence type="ECO:0000256" key="3">
    <source>
        <dbReference type="ARBA" id="ARBA00022801"/>
    </source>
</evidence>
<dbReference type="Proteomes" id="UP000515145">
    <property type="component" value="Chromosome 10"/>
</dbReference>
<comment type="similarity">
    <text evidence="1">Belongs to the H-rev107 family.</text>
</comment>
<proteinExistence type="inferred from homology"/>
<evidence type="ECO:0000256" key="5">
    <source>
        <dbReference type="SAM" id="Phobius"/>
    </source>
</evidence>
<evidence type="ECO:0000256" key="2">
    <source>
        <dbReference type="ARBA" id="ARBA00022679"/>
    </source>
</evidence>
<gene>
    <name evidence="8" type="primary">LOC114442882</name>
</gene>
<dbReference type="InParanoid" id="A0A6P7J8C7"/>
<dbReference type="PANTHER" id="PTHR13943:SF31">
    <property type="entry name" value="PHOSPHOLIPASE A AND ACYLTRANSFERASE 3"/>
    <property type="match status" value="1"/>
</dbReference>
<keyword evidence="2" id="KW-0808">Transferase</keyword>
<dbReference type="InterPro" id="IPR007053">
    <property type="entry name" value="LRAT_dom"/>
</dbReference>
<dbReference type="GO" id="GO:0008970">
    <property type="term" value="F:phospholipase A1 activity"/>
    <property type="evidence" value="ECO:0007669"/>
    <property type="project" value="TreeGrafter"/>
</dbReference>
<dbReference type="AlphaFoldDB" id="A0A6P7J8C7"/>
<accession>A0A6P7J8C7</accession>
<evidence type="ECO:0000259" key="6">
    <source>
        <dbReference type="PROSITE" id="PS51934"/>
    </source>
</evidence>
<feature type="domain" description="LRAT" evidence="6">
    <location>
        <begin position="15"/>
        <end position="129"/>
    </location>
</feature>
<keyword evidence="3" id="KW-0378">Hydrolase</keyword>
<dbReference type="PANTHER" id="PTHR13943">
    <property type="entry name" value="HRAS-LIKE SUPPRESSOR - RELATED"/>
    <property type="match status" value="1"/>
</dbReference>
<evidence type="ECO:0000313" key="8">
    <source>
        <dbReference type="RefSeq" id="XP_028272526.1"/>
    </source>
</evidence>
<dbReference type="Pfam" id="PF04970">
    <property type="entry name" value="LRAT"/>
    <property type="match status" value="1"/>
</dbReference>
<dbReference type="GO" id="GO:0070292">
    <property type="term" value="P:N-acylphosphatidylethanolamine metabolic process"/>
    <property type="evidence" value="ECO:0007669"/>
    <property type="project" value="TreeGrafter"/>
</dbReference>
<dbReference type="RefSeq" id="XP_028272526.1">
    <property type="nucleotide sequence ID" value="XM_028416725.1"/>
</dbReference>
<keyword evidence="7" id="KW-1185">Reference proteome</keyword>
<name>A0A6P7J8C7_9TELE</name>
<dbReference type="GO" id="GO:0005737">
    <property type="term" value="C:cytoplasm"/>
    <property type="evidence" value="ECO:0007669"/>
    <property type="project" value="TreeGrafter"/>
</dbReference>
<keyword evidence="5" id="KW-1133">Transmembrane helix</keyword>
<reference evidence="8" key="1">
    <citation type="submission" date="2025-08" db="UniProtKB">
        <authorList>
            <consortium name="RefSeq"/>
        </authorList>
    </citation>
    <scope>IDENTIFICATION</scope>
</reference>
<evidence type="ECO:0000256" key="4">
    <source>
        <dbReference type="ARBA" id="ARBA00023098"/>
    </source>
</evidence>
<protein>
    <submittedName>
        <fullName evidence="8">HRAS-like suppressor 3</fullName>
    </submittedName>
</protein>
<keyword evidence="5" id="KW-0472">Membrane</keyword>
<dbReference type="InterPro" id="IPR051496">
    <property type="entry name" value="H-rev107_PLA/AT"/>
</dbReference>
<dbReference type="GeneID" id="114442882"/>
<dbReference type="OrthoDB" id="421951at2759"/>
<organism evidence="7 8">
    <name type="scientific">Parambassis ranga</name>
    <name type="common">Indian glassy fish</name>
    <dbReference type="NCBI Taxonomy" id="210632"/>
    <lineage>
        <taxon>Eukaryota</taxon>
        <taxon>Metazoa</taxon>
        <taxon>Chordata</taxon>
        <taxon>Craniata</taxon>
        <taxon>Vertebrata</taxon>
        <taxon>Euteleostomi</taxon>
        <taxon>Actinopterygii</taxon>
        <taxon>Neopterygii</taxon>
        <taxon>Teleostei</taxon>
        <taxon>Neoteleostei</taxon>
        <taxon>Acanthomorphata</taxon>
        <taxon>Ovalentaria</taxon>
        <taxon>Ambassidae</taxon>
        <taxon>Parambassis</taxon>
    </lineage>
</organism>
<dbReference type="GO" id="GO:0004623">
    <property type="term" value="F:phospholipase A2 activity"/>
    <property type="evidence" value="ECO:0007669"/>
    <property type="project" value="TreeGrafter"/>
</dbReference>
<feature type="transmembrane region" description="Helical" evidence="5">
    <location>
        <begin position="136"/>
        <end position="158"/>
    </location>
</feature>
<sequence>MDHEEKYVEPNPGDLIEFKRGIYQHWAVYVGDGFIVHLVPPCAGAGSGSVMAVVVDRAMVKKEKLTDVVGNDKCRINNSLDQECNPRPAQVIVKEACGLVGNELPYSITGQNCEHFVNELRYGKAESRQVHKATTVGILTAVGALLLGLGTALSRFLFGGSKKQNKNTE</sequence>
<keyword evidence="4" id="KW-0443">Lipid metabolism</keyword>
<dbReference type="Gene3D" id="3.90.1720.10">
    <property type="entry name" value="endopeptidase domain like (from Nostoc punctiforme)"/>
    <property type="match status" value="1"/>
</dbReference>
<dbReference type="PROSITE" id="PS51934">
    <property type="entry name" value="LRAT"/>
    <property type="match status" value="1"/>
</dbReference>
<evidence type="ECO:0000256" key="1">
    <source>
        <dbReference type="ARBA" id="ARBA00007824"/>
    </source>
</evidence>
<dbReference type="GO" id="GO:0016410">
    <property type="term" value="F:N-acyltransferase activity"/>
    <property type="evidence" value="ECO:0007669"/>
    <property type="project" value="TreeGrafter"/>
</dbReference>